<dbReference type="PANTHER" id="PTHR30414">
    <property type="entry name" value="MINICONDUCTANCE MECHANOSENSITIVE CHANNEL YBDG"/>
    <property type="match status" value="1"/>
</dbReference>
<evidence type="ECO:0000259" key="6">
    <source>
        <dbReference type="Pfam" id="PF00924"/>
    </source>
</evidence>
<sequence>MLNKFFYNLYKNQFSLEETTAIYLNLFTNILIISVIGFILFKTIRFFGRRVIQKIINKTNTQFDDMLVKNRVFLNIARIIIFIITLNFLKELLVDFPNVYNYTERLITIIIIFSVIWFVRSILLSVKDFLRTMDAFKDKPLESYVQIFMIALWLIAIILSFSVLTGKPLLKFLTALGAFSAVLLLIFKDTILGFVSSIQVAVNDTVRIGDWITMEKYGADGDVVEINLTSVIIRNFDNTVSSIPTYYLTSDSFKNWRSMNNSGGRRIKRAITIKINSIRFLTQEDVDNFKKIALISDYITKVSNEVNTYNSENNIDKSTIINGRNLTNFGTFRVYLDKYLENHPKINQDMLLMSRQLEPTPYGIPLEIYAFSKEKGWQEYERVMANIFDHILASVPYFNLEIYQQPSSLDIQQMNNQLNDKTS</sequence>
<dbReference type="InterPro" id="IPR006685">
    <property type="entry name" value="MscS_channel_2nd"/>
</dbReference>
<comment type="subcellular location">
    <subcellularLocation>
        <location evidence="1">Membrane</location>
    </subcellularLocation>
</comment>
<organism evidence="7 8">
    <name type="scientific">Tenacibaculum geojense</name>
    <dbReference type="NCBI Taxonomy" id="915352"/>
    <lineage>
        <taxon>Bacteria</taxon>
        <taxon>Pseudomonadati</taxon>
        <taxon>Bacteroidota</taxon>
        <taxon>Flavobacteriia</taxon>
        <taxon>Flavobacteriales</taxon>
        <taxon>Flavobacteriaceae</taxon>
        <taxon>Tenacibaculum</taxon>
    </lineage>
</organism>
<feature type="transmembrane region" description="Helical" evidence="5">
    <location>
        <begin position="169"/>
        <end position="187"/>
    </location>
</feature>
<dbReference type="RefSeq" id="WP_386107769.1">
    <property type="nucleotide sequence ID" value="NZ_JBHTJR010000047.1"/>
</dbReference>
<evidence type="ECO:0000256" key="4">
    <source>
        <dbReference type="ARBA" id="ARBA00023136"/>
    </source>
</evidence>
<protein>
    <submittedName>
        <fullName evidence="7">Mechanosensitive ion channel family protein</fullName>
    </submittedName>
</protein>
<evidence type="ECO:0000313" key="7">
    <source>
        <dbReference type="EMBL" id="MFD0993476.1"/>
    </source>
</evidence>
<feature type="domain" description="Mechanosensitive ion channel MscS" evidence="6">
    <location>
        <begin position="189"/>
        <end position="257"/>
    </location>
</feature>
<gene>
    <name evidence="7" type="ORF">ACFQ1U_09700</name>
</gene>
<dbReference type="PANTHER" id="PTHR30414:SF0">
    <property type="entry name" value="MINICONDUCTANCE MECHANOSENSITIVE CHANNEL YBDG"/>
    <property type="match status" value="1"/>
</dbReference>
<accession>A0ABW3JTK0</accession>
<feature type="transmembrane region" description="Helical" evidence="5">
    <location>
        <begin position="102"/>
        <end position="123"/>
    </location>
</feature>
<evidence type="ECO:0000256" key="3">
    <source>
        <dbReference type="ARBA" id="ARBA00022989"/>
    </source>
</evidence>
<feature type="transmembrane region" description="Helical" evidence="5">
    <location>
        <begin position="20"/>
        <end position="41"/>
    </location>
</feature>
<keyword evidence="3 5" id="KW-1133">Transmembrane helix</keyword>
<comment type="caution">
    <text evidence="7">The sequence shown here is derived from an EMBL/GenBank/DDBJ whole genome shotgun (WGS) entry which is preliminary data.</text>
</comment>
<evidence type="ECO:0000313" key="8">
    <source>
        <dbReference type="Proteomes" id="UP001597062"/>
    </source>
</evidence>
<reference evidence="8" key="1">
    <citation type="journal article" date="2019" name="Int. J. Syst. Evol. Microbiol.">
        <title>The Global Catalogue of Microorganisms (GCM) 10K type strain sequencing project: providing services to taxonomists for standard genome sequencing and annotation.</title>
        <authorList>
            <consortium name="The Broad Institute Genomics Platform"/>
            <consortium name="The Broad Institute Genome Sequencing Center for Infectious Disease"/>
            <person name="Wu L."/>
            <person name="Ma J."/>
        </authorList>
    </citation>
    <scope>NUCLEOTIDE SEQUENCE [LARGE SCALE GENOMIC DNA]</scope>
    <source>
        <strain evidence="8">CCUG 60527</strain>
    </source>
</reference>
<feature type="transmembrane region" description="Helical" evidence="5">
    <location>
        <begin position="144"/>
        <end position="163"/>
    </location>
</feature>
<dbReference type="InterPro" id="IPR010920">
    <property type="entry name" value="LSM_dom_sf"/>
</dbReference>
<keyword evidence="8" id="KW-1185">Reference proteome</keyword>
<proteinExistence type="predicted"/>
<feature type="transmembrane region" description="Helical" evidence="5">
    <location>
        <begin position="72"/>
        <end position="90"/>
    </location>
</feature>
<evidence type="ECO:0000256" key="5">
    <source>
        <dbReference type="SAM" id="Phobius"/>
    </source>
</evidence>
<dbReference type="SUPFAM" id="SSF50182">
    <property type="entry name" value="Sm-like ribonucleoproteins"/>
    <property type="match status" value="1"/>
</dbReference>
<dbReference type="InterPro" id="IPR023408">
    <property type="entry name" value="MscS_beta-dom_sf"/>
</dbReference>
<keyword evidence="4 5" id="KW-0472">Membrane</keyword>
<dbReference type="InterPro" id="IPR030192">
    <property type="entry name" value="YbdG"/>
</dbReference>
<dbReference type="Gene3D" id="2.30.30.60">
    <property type="match status" value="1"/>
</dbReference>
<evidence type="ECO:0000256" key="2">
    <source>
        <dbReference type="ARBA" id="ARBA00022692"/>
    </source>
</evidence>
<evidence type="ECO:0000256" key="1">
    <source>
        <dbReference type="ARBA" id="ARBA00004370"/>
    </source>
</evidence>
<name>A0ABW3JTK0_9FLAO</name>
<dbReference type="Pfam" id="PF00924">
    <property type="entry name" value="MS_channel_2nd"/>
    <property type="match status" value="1"/>
</dbReference>
<dbReference type="EMBL" id="JBHTJR010000047">
    <property type="protein sequence ID" value="MFD0993476.1"/>
    <property type="molecule type" value="Genomic_DNA"/>
</dbReference>
<dbReference type="Proteomes" id="UP001597062">
    <property type="component" value="Unassembled WGS sequence"/>
</dbReference>
<keyword evidence="2 5" id="KW-0812">Transmembrane</keyword>